<dbReference type="InterPro" id="IPR036045">
    <property type="entry name" value="Sec1-like_sf"/>
</dbReference>
<organism evidence="1 2">
    <name type="scientific">Kingdonia uniflora</name>
    <dbReference type="NCBI Taxonomy" id="39325"/>
    <lineage>
        <taxon>Eukaryota</taxon>
        <taxon>Viridiplantae</taxon>
        <taxon>Streptophyta</taxon>
        <taxon>Embryophyta</taxon>
        <taxon>Tracheophyta</taxon>
        <taxon>Spermatophyta</taxon>
        <taxon>Magnoliopsida</taxon>
        <taxon>Ranunculales</taxon>
        <taxon>Circaeasteraceae</taxon>
        <taxon>Kingdonia</taxon>
    </lineage>
</organism>
<keyword evidence="2" id="KW-1185">Reference proteome</keyword>
<accession>A0A7J7M8X4</accession>
<evidence type="ECO:0000313" key="1">
    <source>
        <dbReference type="EMBL" id="KAF6151292.1"/>
    </source>
</evidence>
<dbReference type="EMBL" id="JACGCM010001700">
    <property type="protein sequence ID" value="KAF6151292.1"/>
    <property type="molecule type" value="Genomic_DNA"/>
</dbReference>
<dbReference type="Gene3D" id="3.40.50.1910">
    <property type="match status" value="1"/>
</dbReference>
<dbReference type="Proteomes" id="UP000541444">
    <property type="component" value="Unassembled WGS sequence"/>
</dbReference>
<comment type="caution">
    <text evidence="1">The sequence shown here is derived from an EMBL/GenBank/DDBJ whole genome shotgun (WGS) entry which is preliminary data.</text>
</comment>
<dbReference type="InterPro" id="IPR043127">
    <property type="entry name" value="Sec-1-like_dom3a"/>
</dbReference>
<proteinExistence type="predicted"/>
<sequence>MGQSKLQTPIQETNGIVLCGEDNEFSFGVIPNVTAKGKGSSWVAEILNRMQEEGPVNSSDMGAPEISTVILLDREILGIYNGSVELEASIMGGQKDGKKIKVPLNSSNKLIKETRDLNFEVVVQVLRQKAKSVKHDYSEMSTLTLEFFYDSRVMDVVIHVAL</sequence>
<name>A0A7J7M8X4_9MAGN</name>
<gene>
    <name evidence="1" type="ORF">GIB67_020614</name>
</gene>
<reference evidence="1 2" key="1">
    <citation type="journal article" date="2020" name="IScience">
        <title>Genome Sequencing of the Endangered Kingdonia uniflora (Circaeasteraceae, Ranunculales) Reveals Potential Mechanisms of Evolutionary Specialization.</title>
        <authorList>
            <person name="Sun Y."/>
            <person name="Deng T."/>
            <person name="Zhang A."/>
            <person name="Moore M.J."/>
            <person name="Landis J.B."/>
            <person name="Lin N."/>
            <person name="Zhang H."/>
            <person name="Zhang X."/>
            <person name="Huang J."/>
            <person name="Zhang X."/>
            <person name="Sun H."/>
            <person name="Wang H."/>
        </authorList>
    </citation>
    <scope>NUCLEOTIDE SEQUENCE [LARGE SCALE GENOMIC DNA]</scope>
    <source>
        <strain evidence="1">TB1705</strain>
        <tissue evidence="1">Leaf</tissue>
    </source>
</reference>
<evidence type="ECO:0000313" key="2">
    <source>
        <dbReference type="Proteomes" id="UP000541444"/>
    </source>
</evidence>
<dbReference type="AlphaFoldDB" id="A0A7J7M8X4"/>
<dbReference type="OrthoDB" id="10262287at2759"/>
<dbReference type="InterPro" id="IPR027482">
    <property type="entry name" value="Sec1-like_dom2"/>
</dbReference>
<dbReference type="SUPFAM" id="SSF56815">
    <property type="entry name" value="Sec1/munc18-like (SM) proteins"/>
    <property type="match status" value="1"/>
</dbReference>
<dbReference type="Gene3D" id="3.90.830.10">
    <property type="entry name" value="Syntaxin Binding Protein 1, Chain A, domain 2"/>
    <property type="match status" value="1"/>
</dbReference>
<protein>
    <submittedName>
        <fullName evidence="1">Uncharacterized protein</fullName>
    </submittedName>
</protein>